<dbReference type="Proteomes" id="UP001642464">
    <property type="component" value="Unassembled WGS sequence"/>
</dbReference>
<reference evidence="1 2" key="1">
    <citation type="submission" date="2024-02" db="EMBL/GenBank/DDBJ databases">
        <authorList>
            <person name="Chen Y."/>
            <person name="Shah S."/>
            <person name="Dougan E. K."/>
            <person name="Thang M."/>
            <person name="Chan C."/>
        </authorList>
    </citation>
    <scope>NUCLEOTIDE SEQUENCE [LARGE SCALE GENOMIC DNA]</scope>
</reference>
<accession>A0ABP0LPW4</accession>
<evidence type="ECO:0000313" key="1">
    <source>
        <dbReference type="EMBL" id="CAK9040821.1"/>
    </source>
</evidence>
<evidence type="ECO:0000313" key="2">
    <source>
        <dbReference type="Proteomes" id="UP001642464"/>
    </source>
</evidence>
<organism evidence="1 2">
    <name type="scientific">Durusdinium trenchii</name>
    <dbReference type="NCBI Taxonomy" id="1381693"/>
    <lineage>
        <taxon>Eukaryota</taxon>
        <taxon>Sar</taxon>
        <taxon>Alveolata</taxon>
        <taxon>Dinophyceae</taxon>
        <taxon>Suessiales</taxon>
        <taxon>Symbiodiniaceae</taxon>
        <taxon>Durusdinium</taxon>
    </lineage>
</organism>
<proteinExistence type="predicted"/>
<gene>
    <name evidence="1" type="ORF">SCF082_LOCUS23673</name>
</gene>
<keyword evidence="2" id="KW-1185">Reference proteome</keyword>
<comment type="caution">
    <text evidence="1">The sequence shown here is derived from an EMBL/GenBank/DDBJ whole genome shotgun (WGS) entry which is preliminary data.</text>
</comment>
<name>A0ABP0LPW4_9DINO</name>
<protein>
    <submittedName>
        <fullName evidence="1">Uncharacterized protein</fullName>
    </submittedName>
</protein>
<dbReference type="EMBL" id="CAXAMM010017291">
    <property type="protein sequence ID" value="CAK9040821.1"/>
    <property type="molecule type" value="Genomic_DNA"/>
</dbReference>
<sequence>MTFHWADGFHPKVAEAGWWPFSGCGWLFASPKECLEDIVKDAKDAAHFTAHIAGMIHTRSAKAWAEQSASRSAEALDQAQNALKEVRRIETWQNSLGPSSALAAVARSPERPLREPERCPRGCRWRMHQLNFL</sequence>